<protein>
    <submittedName>
        <fullName evidence="1">Uncharacterized protein</fullName>
    </submittedName>
</protein>
<organism evidence="1 2">
    <name type="scientific">Chitinophaga silvatica</name>
    <dbReference type="NCBI Taxonomy" id="2282649"/>
    <lineage>
        <taxon>Bacteria</taxon>
        <taxon>Pseudomonadati</taxon>
        <taxon>Bacteroidota</taxon>
        <taxon>Chitinophagia</taxon>
        <taxon>Chitinophagales</taxon>
        <taxon>Chitinophagaceae</taxon>
        <taxon>Chitinophaga</taxon>
    </lineage>
</organism>
<name>A0A3E1Y8M4_9BACT</name>
<dbReference type="AlphaFoldDB" id="A0A3E1Y8M4"/>
<keyword evidence="2" id="KW-1185">Reference proteome</keyword>
<dbReference type="OrthoDB" id="679620at2"/>
<gene>
    <name evidence="1" type="ORF">DVR12_13965</name>
</gene>
<evidence type="ECO:0000313" key="1">
    <source>
        <dbReference type="EMBL" id="RFS21762.1"/>
    </source>
</evidence>
<reference evidence="1 2" key="1">
    <citation type="submission" date="2018-07" db="EMBL/GenBank/DDBJ databases">
        <title>Chitinophaga K2CV101002-2 sp. nov., isolated from a monsoon evergreen broad-leaved forest soil.</title>
        <authorList>
            <person name="Lv Y."/>
        </authorList>
    </citation>
    <scope>NUCLEOTIDE SEQUENCE [LARGE SCALE GENOMIC DNA]</scope>
    <source>
        <strain evidence="1 2">GDMCC 1.1288</strain>
    </source>
</reference>
<dbReference type="RefSeq" id="WP_116976306.1">
    <property type="nucleotide sequence ID" value="NZ_QPMM01000007.1"/>
</dbReference>
<accession>A0A3E1Y8M4</accession>
<dbReference type="Proteomes" id="UP000260644">
    <property type="component" value="Unassembled WGS sequence"/>
</dbReference>
<proteinExistence type="predicted"/>
<sequence length="114" mass="12824">MNKLKLHIIEASKQAISLLLLVSFMYVTFLPLIHSHTCTEHYENFMDHKSSSVSSVCKGCSDYAHHQGKEFDLPYPPVFTSLLPAPIEYSRPTCAGIYKMTLNAFSNKGPPTLF</sequence>
<dbReference type="EMBL" id="QPMM01000007">
    <property type="protein sequence ID" value="RFS21762.1"/>
    <property type="molecule type" value="Genomic_DNA"/>
</dbReference>
<evidence type="ECO:0000313" key="2">
    <source>
        <dbReference type="Proteomes" id="UP000260644"/>
    </source>
</evidence>
<comment type="caution">
    <text evidence="1">The sequence shown here is derived from an EMBL/GenBank/DDBJ whole genome shotgun (WGS) entry which is preliminary data.</text>
</comment>